<organism evidence="2 3">
    <name type="scientific">Albugo candida</name>
    <dbReference type="NCBI Taxonomy" id="65357"/>
    <lineage>
        <taxon>Eukaryota</taxon>
        <taxon>Sar</taxon>
        <taxon>Stramenopiles</taxon>
        <taxon>Oomycota</taxon>
        <taxon>Peronosporomycetes</taxon>
        <taxon>Albuginales</taxon>
        <taxon>Albuginaceae</taxon>
        <taxon>Albugo</taxon>
    </lineage>
</organism>
<evidence type="ECO:0000313" key="2">
    <source>
        <dbReference type="EMBL" id="CCI48949.1"/>
    </source>
</evidence>
<dbReference type="InterPro" id="IPR036452">
    <property type="entry name" value="Ribo_hydro-like"/>
</dbReference>
<dbReference type="GO" id="GO:0016799">
    <property type="term" value="F:hydrolase activity, hydrolyzing N-glycosyl compounds"/>
    <property type="evidence" value="ECO:0007669"/>
    <property type="project" value="InterPro"/>
</dbReference>
<dbReference type="InParanoid" id="A0A024GRJ2"/>
<comment type="caution">
    <text evidence="2">The sequence shown here is derived from an EMBL/GenBank/DDBJ whole genome shotgun (WGS) entry which is preliminary data.</text>
</comment>
<accession>A0A024GRJ2</accession>
<keyword evidence="3" id="KW-1185">Reference proteome</keyword>
<feature type="signal peptide" evidence="1">
    <location>
        <begin position="1"/>
        <end position="24"/>
    </location>
</feature>
<keyword evidence="1" id="KW-0732">Signal</keyword>
<sequence>MARFKLRFQLMCGWALCLMSLIKCEQSKCLVVTDGEPDDMFSMILMAKSPHRKGICADGVIIILVWPTEDKKKFIKLIFDTAGIDVTILNGANSRHSDKNQPFDKIYPESHKKIKEELINANIRFTILIIAPLRDLSMVLYDLERNRGATFDNIRGIYWAGGWKRSTSRVSYNLFRDPEHTLQFMNVTALEKKIHISSSRVSMYRGSMNERSFPELIKKLSQLKESNALFKGLITIQEIWDKALKELLKGTELESITEHLGNGIQFCPADILATMLMFDPSLATKEEFMYYTVKVVKADPKANKVFNWDSMTVSVKSNQAEKEIENQRARIANGEKFHDYEILYQHQLYTKIADHPQQEESTFKQKVISWLEEYVPQEQQTIRAQ</sequence>
<dbReference type="SUPFAM" id="SSF53590">
    <property type="entry name" value="Nucleoside hydrolase"/>
    <property type="match status" value="1"/>
</dbReference>
<dbReference type="Gene3D" id="3.90.245.10">
    <property type="entry name" value="Ribonucleoside hydrolase-like"/>
    <property type="match status" value="1"/>
</dbReference>
<reference evidence="2 3" key="1">
    <citation type="submission" date="2012-05" db="EMBL/GenBank/DDBJ databases">
        <title>Recombination and specialization in a pathogen metapopulation.</title>
        <authorList>
            <person name="Gardiner A."/>
            <person name="Kemen E."/>
            <person name="Schultz-Larsen T."/>
            <person name="MacLean D."/>
            <person name="Van Oosterhout C."/>
            <person name="Jones J.D.G."/>
        </authorList>
    </citation>
    <scope>NUCLEOTIDE SEQUENCE [LARGE SCALE GENOMIC DNA]</scope>
    <source>
        <strain evidence="2 3">Ac Nc2</strain>
    </source>
</reference>
<name>A0A024GRJ2_9STRA</name>
<dbReference type="EMBL" id="CAIX01000258">
    <property type="protein sequence ID" value="CCI48949.1"/>
    <property type="molecule type" value="Genomic_DNA"/>
</dbReference>
<protein>
    <recommendedName>
        <fullName evidence="4">Inosine/uridine-preferring nucleoside hydrolase domain-containing protein</fullName>
    </recommendedName>
</protein>
<evidence type="ECO:0000313" key="3">
    <source>
        <dbReference type="Proteomes" id="UP000053237"/>
    </source>
</evidence>
<proteinExistence type="predicted"/>
<dbReference type="Proteomes" id="UP000053237">
    <property type="component" value="Unassembled WGS sequence"/>
</dbReference>
<evidence type="ECO:0008006" key="4">
    <source>
        <dbReference type="Google" id="ProtNLM"/>
    </source>
</evidence>
<feature type="chain" id="PRO_5001529634" description="Inosine/uridine-preferring nucleoside hydrolase domain-containing protein" evidence="1">
    <location>
        <begin position="25"/>
        <end position="385"/>
    </location>
</feature>
<evidence type="ECO:0000256" key="1">
    <source>
        <dbReference type="SAM" id="SignalP"/>
    </source>
</evidence>
<gene>
    <name evidence="2" type="ORF">BN9_101580</name>
</gene>
<dbReference type="AlphaFoldDB" id="A0A024GRJ2"/>